<dbReference type="PANTHER" id="PTHR24067">
    <property type="entry name" value="UBIQUITIN-CONJUGATING ENZYME E2"/>
    <property type="match status" value="1"/>
</dbReference>
<gene>
    <name evidence="3" type="ORF">F511_02621</name>
</gene>
<feature type="domain" description="UBC core" evidence="2">
    <location>
        <begin position="155"/>
        <end position="308"/>
    </location>
</feature>
<dbReference type="Proteomes" id="UP000250235">
    <property type="component" value="Unassembled WGS sequence"/>
</dbReference>
<dbReference type="Gene3D" id="3.10.110.10">
    <property type="entry name" value="Ubiquitin Conjugating Enzyme"/>
    <property type="match status" value="1"/>
</dbReference>
<dbReference type="SUPFAM" id="SSF49899">
    <property type="entry name" value="Concanavalin A-like lectins/glucanases"/>
    <property type="match status" value="1"/>
</dbReference>
<name>A0A2Z7AL95_9LAMI</name>
<reference evidence="3 4" key="1">
    <citation type="journal article" date="2015" name="Proc. Natl. Acad. Sci. U.S.A.">
        <title>The resurrection genome of Boea hygrometrica: A blueprint for survival of dehydration.</title>
        <authorList>
            <person name="Xiao L."/>
            <person name="Yang G."/>
            <person name="Zhang L."/>
            <person name="Yang X."/>
            <person name="Zhao S."/>
            <person name="Ji Z."/>
            <person name="Zhou Q."/>
            <person name="Hu M."/>
            <person name="Wang Y."/>
            <person name="Chen M."/>
            <person name="Xu Y."/>
            <person name="Jin H."/>
            <person name="Xiao X."/>
            <person name="Hu G."/>
            <person name="Bao F."/>
            <person name="Hu Y."/>
            <person name="Wan P."/>
            <person name="Li L."/>
            <person name="Deng X."/>
            <person name="Kuang T."/>
            <person name="Xiang C."/>
            <person name="Zhu J.K."/>
            <person name="Oliver M.J."/>
            <person name="He Y."/>
        </authorList>
    </citation>
    <scope>NUCLEOTIDE SEQUENCE [LARGE SCALE GENOMIC DNA]</scope>
    <source>
        <strain evidence="4">cv. XS01</strain>
    </source>
</reference>
<dbReference type="EMBL" id="KV014357">
    <property type="protein sequence ID" value="KZV22604.1"/>
    <property type="molecule type" value="Genomic_DNA"/>
</dbReference>
<evidence type="ECO:0000259" key="2">
    <source>
        <dbReference type="PROSITE" id="PS50127"/>
    </source>
</evidence>
<dbReference type="CDD" id="cd23798">
    <property type="entry name" value="UBCc_UBE2I"/>
    <property type="match status" value="1"/>
</dbReference>
<keyword evidence="4" id="KW-1185">Reference proteome</keyword>
<dbReference type="InterPro" id="IPR013320">
    <property type="entry name" value="ConA-like_dom_sf"/>
</dbReference>
<dbReference type="GO" id="GO:0051082">
    <property type="term" value="F:unfolded protein binding"/>
    <property type="evidence" value="ECO:0007669"/>
    <property type="project" value="InterPro"/>
</dbReference>
<dbReference type="Gene3D" id="2.60.120.200">
    <property type="match status" value="1"/>
</dbReference>
<dbReference type="InterPro" id="IPR000608">
    <property type="entry name" value="UBC"/>
</dbReference>
<sequence length="588" mass="65864">MVIMESVLQQLSVSENMYSLEMYLLRHISCLAKNRVSHFFEDFLSSPHLQIHRGNISVLRIIDPSEGCQISALIMEDRKRKIWIVHCLLLLSIGCFSQLRAPDEVKFYESFDEKFEGRWVVSEKEESNGVWKHSKSEGHDDFGLLVSDKAKMSGGIARGRLGEEQAWRKNHPHGFVAKLETLADGTVNMMVWHCTIPGKAETDWDGGYYPLTMHFSEDYPSKPPKCKFPQGFFHPNIYPSGTVCRSILKEDSGWRPAITVKQILVGIQDLLGQPNPSDPAQTEGYHLFIQDTAEYKKRVRQQAKYPPSGPSDKLTHVYTAILKPDNELRILIDGEEKKKANFLSEEDFEPSLIHPKTILDPDDRKPGDWDERAKIPDPEATKPEVYTGFLDANQYVADEDDNTYSCPVSGALLLEEITTSCELEGLNAVIDSLQRQISESQQQKDNGAAGWWKLREATLCARGSVAEQLLRTEATGPAMQNMLEHILVDDVATVGMDVSPPVKFLALAFEGQGPLLIVAEDVESEALATRIQNKISTGIKVCANKAPGFGENKKSGLQELAVLTRGQELTEELGLYLDEVNLDNGPKY</sequence>
<protein>
    <recommendedName>
        <fullName evidence="2">UBC core domain-containing protein</fullName>
    </recommendedName>
</protein>
<proteinExistence type="predicted"/>
<dbReference type="SUPFAM" id="SSF63887">
    <property type="entry name" value="P-domain of calnexin/calreticulin"/>
    <property type="match status" value="1"/>
</dbReference>
<dbReference type="SMART" id="SM00212">
    <property type="entry name" value="UBCc"/>
    <property type="match status" value="1"/>
</dbReference>
<dbReference type="Gene3D" id="2.10.250.10">
    <property type="entry name" value="Calreticulin/calnexin, P domain"/>
    <property type="match status" value="1"/>
</dbReference>
<dbReference type="OrthoDB" id="6600758at2759"/>
<dbReference type="GO" id="GO:0005509">
    <property type="term" value="F:calcium ion binding"/>
    <property type="evidence" value="ECO:0007669"/>
    <property type="project" value="InterPro"/>
</dbReference>
<dbReference type="Pfam" id="PF00179">
    <property type="entry name" value="UQ_con"/>
    <property type="match status" value="1"/>
</dbReference>
<feature type="compositionally biased region" description="Basic and acidic residues" evidence="1">
    <location>
        <begin position="357"/>
        <end position="376"/>
    </location>
</feature>
<dbReference type="InterPro" id="IPR027409">
    <property type="entry name" value="GroEL-like_apical_dom_sf"/>
</dbReference>
<organism evidence="3 4">
    <name type="scientific">Dorcoceras hygrometricum</name>
    <dbReference type="NCBI Taxonomy" id="472368"/>
    <lineage>
        <taxon>Eukaryota</taxon>
        <taxon>Viridiplantae</taxon>
        <taxon>Streptophyta</taxon>
        <taxon>Embryophyta</taxon>
        <taxon>Tracheophyta</taxon>
        <taxon>Spermatophyta</taxon>
        <taxon>Magnoliopsida</taxon>
        <taxon>eudicotyledons</taxon>
        <taxon>Gunneridae</taxon>
        <taxon>Pentapetalae</taxon>
        <taxon>asterids</taxon>
        <taxon>lamiids</taxon>
        <taxon>Lamiales</taxon>
        <taxon>Gesneriaceae</taxon>
        <taxon>Didymocarpoideae</taxon>
        <taxon>Trichosporeae</taxon>
        <taxon>Loxocarpinae</taxon>
        <taxon>Dorcoceras</taxon>
    </lineage>
</organism>
<dbReference type="InterPro" id="IPR009033">
    <property type="entry name" value="Calreticulin/calnexin_P_dom_sf"/>
</dbReference>
<dbReference type="Gene3D" id="3.50.7.10">
    <property type="entry name" value="GroEL"/>
    <property type="match status" value="1"/>
</dbReference>
<feature type="region of interest" description="Disordered" evidence="1">
    <location>
        <begin position="353"/>
        <end position="376"/>
    </location>
</feature>
<dbReference type="GO" id="GO:0005783">
    <property type="term" value="C:endoplasmic reticulum"/>
    <property type="evidence" value="ECO:0007669"/>
    <property type="project" value="UniProtKB-SubCell"/>
</dbReference>
<dbReference type="SUPFAM" id="SSF52029">
    <property type="entry name" value="GroEL apical domain-like"/>
    <property type="match status" value="1"/>
</dbReference>
<dbReference type="PROSITE" id="PS50127">
    <property type="entry name" value="UBC_2"/>
    <property type="match status" value="1"/>
</dbReference>
<dbReference type="SUPFAM" id="SSF54495">
    <property type="entry name" value="UBC-like"/>
    <property type="match status" value="1"/>
</dbReference>
<accession>A0A2Z7AL95</accession>
<dbReference type="InterPro" id="IPR050113">
    <property type="entry name" value="Ub_conjugating_enzyme"/>
</dbReference>
<dbReference type="FunFam" id="3.10.110.10:FF:000038">
    <property type="entry name" value="SUMO-conjugating enzyme SCE1"/>
    <property type="match status" value="1"/>
</dbReference>
<evidence type="ECO:0000313" key="3">
    <source>
        <dbReference type="EMBL" id="KZV22604.1"/>
    </source>
</evidence>
<dbReference type="InterPro" id="IPR016135">
    <property type="entry name" value="UBQ-conjugating_enzyme/RWD"/>
</dbReference>
<dbReference type="AlphaFoldDB" id="A0A2Z7AL95"/>
<dbReference type="GO" id="GO:0006457">
    <property type="term" value="P:protein folding"/>
    <property type="evidence" value="ECO:0007669"/>
    <property type="project" value="InterPro"/>
</dbReference>
<evidence type="ECO:0000256" key="1">
    <source>
        <dbReference type="SAM" id="MobiDB-lite"/>
    </source>
</evidence>
<evidence type="ECO:0000313" key="4">
    <source>
        <dbReference type="Proteomes" id="UP000250235"/>
    </source>
</evidence>